<gene>
    <name evidence="1" type="ORF">V1477_020842</name>
</gene>
<sequence length="84" mass="9550">MTKLFVVGMAYAAIYTGQMKFCIIAFNDLEESLGDFNCGDIKDLYYTPIKPNSLSEPLESNDPSHLVMWNEPLKKSETLKIRIT</sequence>
<keyword evidence="2" id="KW-1185">Reference proteome</keyword>
<organism evidence="1 2">
    <name type="scientific">Vespula maculifrons</name>
    <name type="common">Eastern yellow jacket</name>
    <name type="synonym">Wasp</name>
    <dbReference type="NCBI Taxonomy" id="7453"/>
    <lineage>
        <taxon>Eukaryota</taxon>
        <taxon>Metazoa</taxon>
        <taxon>Ecdysozoa</taxon>
        <taxon>Arthropoda</taxon>
        <taxon>Hexapoda</taxon>
        <taxon>Insecta</taxon>
        <taxon>Pterygota</taxon>
        <taxon>Neoptera</taxon>
        <taxon>Endopterygota</taxon>
        <taxon>Hymenoptera</taxon>
        <taxon>Apocrita</taxon>
        <taxon>Aculeata</taxon>
        <taxon>Vespoidea</taxon>
        <taxon>Vespidae</taxon>
        <taxon>Vespinae</taxon>
        <taxon>Vespula</taxon>
    </lineage>
</organism>
<reference evidence="1 2" key="1">
    <citation type="journal article" date="2024" name="Ann. Entomol. Soc. Am.">
        <title>Genomic analyses of the southern and eastern yellowjacket wasps (Hymenoptera: Vespidae) reveal evolutionary signatures of social life.</title>
        <authorList>
            <person name="Catto M.A."/>
            <person name="Caine P.B."/>
            <person name="Orr S.E."/>
            <person name="Hunt B.G."/>
            <person name="Goodisman M.A.D."/>
        </authorList>
    </citation>
    <scope>NUCLEOTIDE SEQUENCE [LARGE SCALE GENOMIC DNA]</scope>
    <source>
        <strain evidence="1">232</strain>
        <tissue evidence="1">Head and thorax</tissue>
    </source>
</reference>
<name>A0ABD2AN34_VESMC</name>
<dbReference type="AlphaFoldDB" id="A0ABD2AN34"/>
<comment type="caution">
    <text evidence="1">The sequence shown here is derived from an EMBL/GenBank/DDBJ whole genome shotgun (WGS) entry which is preliminary data.</text>
</comment>
<evidence type="ECO:0008006" key="3">
    <source>
        <dbReference type="Google" id="ProtNLM"/>
    </source>
</evidence>
<dbReference type="EMBL" id="JAYRBN010000116">
    <property type="protein sequence ID" value="KAL2722022.1"/>
    <property type="molecule type" value="Genomic_DNA"/>
</dbReference>
<accession>A0ABD2AN34</accession>
<evidence type="ECO:0000313" key="2">
    <source>
        <dbReference type="Proteomes" id="UP001607303"/>
    </source>
</evidence>
<protein>
    <recommendedName>
        <fullName evidence="3">Secreted protein</fullName>
    </recommendedName>
</protein>
<evidence type="ECO:0000313" key="1">
    <source>
        <dbReference type="EMBL" id="KAL2722022.1"/>
    </source>
</evidence>
<dbReference type="Proteomes" id="UP001607303">
    <property type="component" value="Unassembled WGS sequence"/>
</dbReference>
<proteinExistence type="predicted"/>